<protein>
    <submittedName>
        <fullName evidence="1">Uncharacterized protein</fullName>
    </submittedName>
</protein>
<organism evidence="1 2">
    <name type="scientific">Salmonella arizonae (strain ATCC BAA-731 / CDC346-86 / RSK2980)</name>
    <dbReference type="NCBI Taxonomy" id="41514"/>
    <lineage>
        <taxon>Bacteria</taxon>
        <taxon>Pseudomonadati</taxon>
        <taxon>Pseudomonadota</taxon>
        <taxon>Gammaproteobacteria</taxon>
        <taxon>Enterobacterales</taxon>
        <taxon>Enterobacteriaceae</taxon>
        <taxon>Salmonella</taxon>
    </lineage>
</organism>
<reference evidence="1 2" key="1">
    <citation type="submission" date="2007-11" db="EMBL/GenBank/DDBJ databases">
        <authorList>
            <consortium name="The Salmonella enterica serovar Arizonae Genome Sequencing Project"/>
            <person name="McClelland M."/>
            <person name="Sanderson E.K."/>
            <person name="Porwollik S."/>
            <person name="Spieth J."/>
            <person name="Clifton W.S."/>
            <person name="Fulton R."/>
            <person name="Chunyan W."/>
            <person name="Wollam A."/>
            <person name="Shah N."/>
            <person name="Pepin K."/>
            <person name="Bhonagiri V."/>
            <person name="Nash W."/>
            <person name="Johnson M."/>
            <person name="Thiruvilangam P."/>
            <person name="Wilson R."/>
        </authorList>
    </citation>
    <scope>NUCLEOTIDE SEQUENCE [LARGE SCALE GENOMIC DNA]</scope>
    <source>
        <strain evidence="2">ATCC BAA-731 / CDC346-86 / RSK2980</strain>
    </source>
</reference>
<dbReference type="AlphaFoldDB" id="A9MKS4"/>
<gene>
    <name evidence="1" type="ordered locus">SARI_00716</name>
</gene>
<keyword evidence="2" id="KW-1185">Reference proteome</keyword>
<evidence type="ECO:0000313" key="1">
    <source>
        <dbReference type="EMBL" id="ABX20639.1"/>
    </source>
</evidence>
<name>A9MKS4_SALAR</name>
<dbReference type="EMBL" id="CP000880">
    <property type="protein sequence ID" value="ABX20639.1"/>
    <property type="molecule type" value="Genomic_DNA"/>
</dbReference>
<dbReference type="Proteomes" id="UP000002084">
    <property type="component" value="Chromosome"/>
</dbReference>
<dbReference type="KEGG" id="ses:SARI_00716"/>
<dbReference type="HOGENOM" id="CLU_3398313_0_0_6"/>
<sequence>MSVLFSVHSHYLADFFGVITLCWHDITDDII</sequence>
<evidence type="ECO:0000313" key="2">
    <source>
        <dbReference type="Proteomes" id="UP000002084"/>
    </source>
</evidence>
<proteinExistence type="predicted"/>
<accession>A9MKS4</accession>